<evidence type="ECO:0000313" key="2">
    <source>
        <dbReference type="Proteomes" id="UP000790377"/>
    </source>
</evidence>
<reference evidence="1" key="1">
    <citation type="journal article" date="2021" name="New Phytol.">
        <title>Evolutionary innovations through gain and loss of genes in the ectomycorrhizal Boletales.</title>
        <authorList>
            <person name="Wu G."/>
            <person name="Miyauchi S."/>
            <person name="Morin E."/>
            <person name="Kuo A."/>
            <person name="Drula E."/>
            <person name="Varga T."/>
            <person name="Kohler A."/>
            <person name="Feng B."/>
            <person name="Cao Y."/>
            <person name="Lipzen A."/>
            <person name="Daum C."/>
            <person name="Hundley H."/>
            <person name="Pangilinan J."/>
            <person name="Johnson J."/>
            <person name="Barry K."/>
            <person name="LaButti K."/>
            <person name="Ng V."/>
            <person name="Ahrendt S."/>
            <person name="Min B."/>
            <person name="Choi I.G."/>
            <person name="Park H."/>
            <person name="Plett J.M."/>
            <person name="Magnuson J."/>
            <person name="Spatafora J.W."/>
            <person name="Nagy L.G."/>
            <person name="Henrissat B."/>
            <person name="Grigoriev I.V."/>
            <person name="Yang Z.L."/>
            <person name="Xu J."/>
            <person name="Martin F.M."/>
        </authorList>
    </citation>
    <scope>NUCLEOTIDE SEQUENCE</scope>
    <source>
        <strain evidence="1">ATCC 28755</strain>
    </source>
</reference>
<evidence type="ECO:0000313" key="1">
    <source>
        <dbReference type="EMBL" id="KAH7906154.1"/>
    </source>
</evidence>
<organism evidence="1 2">
    <name type="scientific">Hygrophoropsis aurantiaca</name>
    <dbReference type="NCBI Taxonomy" id="72124"/>
    <lineage>
        <taxon>Eukaryota</taxon>
        <taxon>Fungi</taxon>
        <taxon>Dikarya</taxon>
        <taxon>Basidiomycota</taxon>
        <taxon>Agaricomycotina</taxon>
        <taxon>Agaricomycetes</taxon>
        <taxon>Agaricomycetidae</taxon>
        <taxon>Boletales</taxon>
        <taxon>Coniophorineae</taxon>
        <taxon>Hygrophoropsidaceae</taxon>
        <taxon>Hygrophoropsis</taxon>
    </lineage>
</organism>
<sequence>MKRTAIEDVETVSKRSRTEPNGSEDLFNEALQRSATELTESLENDTGNIQGQVHMIWPQKGGLRRIVFEMNTDETISRFHVEISEKCLRGVNAPNFKVHDVLCFALKGAKVELRAASSAPYSLPLAVKYADGVAVKFISRAVGQKPGDINTWAGVGSHKEHDWYSTPANPRAIPTISDVVREDAFESGHDGIRPPLPDTRSRITPDHAPPESHSNNVNPIHDTSPVVDQIPESLDHASVYGQTRPDGVSKKQWKRLKQKERNIRKPSPKVQASKSASLSSCSDQNSNAVIFPPPVPERSPLVPPPQQLQPIQDHHQPSEVSQLPESGPSSGNPSSESRIPPTEPDSAPVDTVPVPAPIDPALHIRAGLRTEVDSYVAVGKIKENRGLINAIAVVTSARTPSLTRSNEWGCSFDIVDPSSVMNPESPYIDSSNHISVNCFQKKYVEWLPAVKQGDIVILRKLKVTQFQGRPSVVGYGDKLRWAAYDPEMRCIRPPNRGNAPEFEGGPDTIGYRYTPYWEPRADGDEINYCSKLADWWQELQKRGGDNITTIQCVKRSKRPHRLIADASPEMEPSGFFDCTVEILHVYQNDNGPYSVYVTDYTSNPRLHPIQTSWCPPELSTHVLKIEMWDAAANLARIMEPGDLWFMYNSRVVHNRHGFMEGKMQLDERVCKLDERNTDNQPHLEALIQRRREWTNSGGSTVHLSNEFGSKLIQDVDDKTGFFSCTVLHMDCSSPDEALAYVTDYTFHPDLPIIPSNKWGKGLDRHVVKVVLEGGQKRRAEKIIPGRFYAIKNLRLINRPPAHNIYGRLGGDEKLIFAADDPMSDDAKALFQRKERWKSEAQTGEAQPNESLQKPIAIPEVPLPARHNEGDATIKHIISSEACPSKFEVIARVVDFYPLSLQDAVILHCMKCDAE</sequence>
<gene>
    <name evidence="1" type="ORF">BJ138DRAFT_1016657</name>
</gene>
<comment type="caution">
    <text evidence="1">The sequence shown here is derived from an EMBL/GenBank/DDBJ whole genome shotgun (WGS) entry which is preliminary data.</text>
</comment>
<name>A0ACB7ZZJ2_9AGAM</name>
<protein>
    <submittedName>
        <fullName evidence="1">Uncharacterized protein</fullName>
    </submittedName>
</protein>
<keyword evidence="2" id="KW-1185">Reference proteome</keyword>
<dbReference type="Proteomes" id="UP000790377">
    <property type="component" value="Unassembled WGS sequence"/>
</dbReference>
<proteinExistence type="predicted"/>
<dbReference type="EMBL" id="MU268061">
    <property type="protein sequence ID" value="KAH7906154.1"/>
    <property type="molecule type" value="Genomic_DNA"/>
</dbReference>
<accession>A0ACB7ZZJ2</accession>